<dbReference type="EMBL" id="JBBWWR010000002">
    <property type="protein sequence ID" value="KAK8970021.1"/>
    <property type="molecule type" value="Genomic_DNA"/>
</dbReference>
<sequence length="70" mass="8155">MKPFEMKVGVMYTRFPKIVNVFKSLWKTFLNEDLVREVLRSLLLRFNSKAAAIVKSYGLSHCNNLHVIIV</sequence>
<comment type="caution">
    <text evidence="1">The sequence shown here is derived from an EMBL/GenBank/DDBJ whole genome shotgun (WGS) entry which is preliminary data.</text>
</comment>
<evidence type="ECO:0000313" key="1">
    <source>
        <dbReference type="EMBL" id="KAK8970021.1"/>
    </source>
</evidence>
<evidence type="ECO:0000313" key="2">
    <source>
        <dbReference type="Proteomes" id="UP001412067"/>
    </source>
</evidence>
<reference evidence="1 2" key="1">
    <citation type="journal article" date="2022" name="Nat. Plants">
        <title>Genomes of leafy and leafless Platanthera orchids illuminate the evolution of mycoheterotrophy.</title>
        <authorList>
            <person name="Li M.H."/>
            <person name="Liu K.W."/>
            <person name="Li Z."/>
            <person name="Lu H.C."/>
            <person name="Ye Q.L."/>
            <person name="Zhang D."/>
            <person name="Wang J.Y."/>
            <person name="Li Y.F."/>
            <person name="Zhong Z.M."/>
            <person name="Liu X."/>
            <person name="Yu X."/>
            <person name="Liu D.K."/>
            <person name="Tu X.D."/>
            <person name="Liu B."/>
            <person name="Hao Y."/>
            <person name="Liao X.Y."/>
            <person name="Jiang Y.T."/>
            <person name="Sun W.H."/>
            <person name="Chen J."/>
            <person name="Chen Y.Q."/>
            <person name="Ai Y."/>
            <person name="Zhai J.W."/>
            <person name="Wu S.S."/>
            <person name="Zhou Z."/>
            <person name="Hsiao Y.Y."/>
            <person name="Wu W.L."/>
            <person name="Chen Y.Y."/>
            <person name="Lin Y.F."/>
            <person name="Hsu J.L."/>
            <person name="Li C.Y."/>
            <person name="Wang Z.W."/>
            <person name="Zhao X."/>
            <person name="Zhong W.Y."/>
            <person name="Ma X.K."/>
            <person name="Ma L."/>
            <person name="Huang J."/>
            <person name="Chen G.Z."/>
            <person name="Huang M.Z."/>
            <person name="Huang L."/>
            <person name="Peng D.H."/>
            <person name="Luo Y.B."/>
            <person name="Zou S.Q."/>
            <person name="Chen S.P."/>
            <person name="Lan S."/>
            <person name="Tsai W.C."/>
            <person name="Van de Peer Y."/>
            <person name="Liu Z.J."/>
        </authorList>
    </citation>
    <scope>NUCLEOTIDE SEQUENCE [LARGE SCALE GENOMIC DNA]</scope>
    <source>
        <strain evidence="1">Lor288</strain>
    </source>
</reference>
<organism evidence="1 2">
    <name type="scientific">Platanthera guangdongensis</name>
    <dbReference type="NCBI Taxonomy" id="2320717"/>
    <lineage>
        <taxon>Eukaryota</taxon>
        <taxon>Viridiplantae</taxon>
        <taxon>Streptophyta</taxon>
        <taxon>Embryophyta</taxon>
        <taxon>Tracheophyta</taxon>
        <taxon>Spermatophyta</taxon>
        <taxon>Magnoliopsida</taxon>
        <taxon>Liliopsida</taxon>
        <taxon>Asparagales</taxon>
        <taxon>Orchidaceae</taxon>
        <taxon>Orchidoideae</taxon>
        <taxon>Orchideae</taxon>
        <taxon>Orchidinae</taxon>
        <taxon>Platanthera</taxon>
    </lineage>
</organism>
<dbReference type="Proteomes" id="UP001412067">
    <property type="component" value="Unassembled WGS sequence"/>
</dbReference>
<protein>
    <submittedName>
        <fullName evidence="1">Uncharacterized protein</fullName>
    </submittedName>
</protein>
<name>A0ABR2N0Z3_9ASPA</name>
<accession>A0ABR2N0Z3</accession>
<gene>
    <name evidence="1" type="ORF">KSP40_PGU009832</name>
</gene>
<keyword evidence="2" id="KW-1185">Reference proteome</keyword>
<proteinExistence type="predicted"/>